<reference evidence="2 3" key="1">
    <citation type="submission" date="2019-06" db="EMBL/GenBank/DDBJ databases">
        <title>Sequencing the genomes of 1000 actinobacteria strains.</title>
        <authorList>
            <person name="Klenk H.-P."/>
        </authorList>
    </citation>
    <scope>NUCLEOTIDE SEQUENCE [LARGE SCALE GENOMIC DNA]</scope>
    <source>
        <strain evidence="2 3">DSM 24683</strain>
    </source>
</reference>
<dbReference type="PRINTS" id="PR00598">
    <property type="entry name" value="HTHMARR"/>
</dbReference>
<dbReference type="InterPro" id="IPR036390">
    <property type="entry name" value="WH_DNA-bd_sf"/>
</dbReference>
<name>A0A561BR36_9ACTN</name>
<dbReference type="PANTHER" id="PTHR33164">
    <property type="entry name" value="TRANSCRIPTIONAL REGULATOR, MARR FAMILY"/>
    <property type="match status" value="1"/>
</dbReference>
<gene>
    <name evidence="2" type="ORF">FB561_2452</name>
</gene>
<dbReference type="SMART" id="SM00347">
    <property type="entry name" value="HTH_MARR"/>
    <property type="match status" value="1"/>
</dbReference>
<evidence type="ECO:0000313" key="3">
    <source>
        <dbReference type="Proteomes" id="UP000318380"/>
    </source>
</evidence>
<evidence type="ECO:0000313" key="2">
    <source>
        <dbReference type="EMBL" id="TWD81340.1"/>
    </source>
</evidence>
<protein>
    <submittedName>
        <fullName evidence="2">DNA-binding MarR family transcriptional regulator</fullName>
    </submittedName>
</protein>
<dbReference type="GO" id="GO:0003700">
    <property type="term" value="F:DNA-binding transcription factor activity"/>
    <property type="evidence" value="ECO:0007669"/>
    <property type="project" value="InterPro"/>
</dbReference>
<dbReference type="InterPro" id="IPR039422">
    <property type="entry name" value="MarR/SlyA-like"/>
</dbReference>
<sequence length="143" mass="15728">METLLGTTTFVLHRVAVAGRRAIAERLAVRPGLTLWEYAALAELDERGPVAQNVVAEALGLDPSDVVKLMDELLTAQLVTRDRDAEDRRRYRIALTAKGRRSLATGHDVVRKVEEATLAPLSPAERSTLHRLVSKVHTNSVAK</sequence>
<dbReference type="Proteomes" id="UP000318380">
    <property type="component" value="Unassembled WGS sequence"/>
</dbReference>
<dbReference type="PROSITE" id="PS50995">
    <property type="entry name" value="HTH_MARR_2"/>
    <property type="match status" value="1"/>
</dbReference>
<evidence type="ECO:0000259" key="1">
    <source>
        <dbReference type="PROSITE" id="PS50995"/>
    </source>
</evidence>
<dbReference type="GO" id="GO:0006950">
    <property type="term" value="P:response to stress"/>
    <property type="evidence" value="ECO:0007669"/>
    <property type="project" value="TreeGrafter"/>
</dbReference>
<dbReference type="RefSeq" id="WP_170284642.1">
    <property type="nucleotide sequence ID" value="NZ_VIVK01000001.1"/>
</dbReference>
<comment type="caution">
    <text evidence="2">The sequence shown here is derived from an EMBL/GenBank/DDBJ whole genome shotgun (WGS) entry which is preliminary data.</text>
</comment>
<accession>A0A561BR36</accession>
<dbReference type="InterPro" id="IPR036388">
    <property type="entry name" value="WH-like_DNA-bd_sf"/>
</dbReference>
<feature type="domain" description="HTH marR-type" evidence="1">
    <location>
        <begin position="1"/>
        <end position="138"/>
    </location>
</feature>
<keyword evidence="2" id="KW-0238">DNA-binding</keyword>
<proteinExistence type="predicted"/>
<dbReference type="GO" id="GO:0003677">
    <property type="term" value="F:DNA binding"/>
    <property type="evidence" value="ECO:0007669"/>
    <property type="project" value="UniProtKB-KW"/>
</dbReference>
<dbReference type="InterPro" id="IPR000835">
    <property type="entry name" value="HTH_MarR-typ"/>
</dbReference>
<dbReference type="Gene3D" id="1.10.10.10">
    <property type="entry name" value="Winged helix-like DNA-binding domain superfamily/Winged helix DNA-binding domain"/>
    <property type="match status" value="1"/>
</dbReference>
<dbReference type="PANTHER" id="PTHR33164:SF43">
    <property type="entry name" value="HTH-TYPE TRANSCRIPTIONAL REPRESSOR YETL"/>
    <property type="match status" value="1"/>
</dbReference>
<organism evidence="2 3">
    <name type="scientific">Kribbella amoyensis</name>
    <dbReference type="NCBI Taxonomy" id="996641"/>
    <lineage>
        <taxon>Bacteria</taxon>
        <taxon>Bacillati</taxon>
        <taxon>Actinomycetota</taxon>
        <taxon>Actinomycetes</taxon>
        <taxon>Propionibacteriales</taxon>
        <taxon>Kribbellaceae</taxon>
        <taxon>Kribbella</taxon>
    </lineage>
</organism>
<dbReference type="SUPFAM" id="SSF46785">
    <property type="entry name" value="Winged helix' DNA-binding domain"/>
    <property type="match status" value="1"/>
</dbReference>
<keyword evidence="3" id="KW-1185">Reference proteome</keyword>
<dbReference type="AlphaFoldDB" id="A0A561BR36"/>
<dbReference type="Pfam" id="PF12802">
    <property type="entry name" value="MarR_2"/>
    <property type="match status" value="1"/>
</dbReference>
<dbReference type="EMBL" id="VIVK01000001">
    <property type="protein sequence ID" value="TWD81340.1"/>
    <property type="molecule type" value="Genomic_DNA"/>
</dbReference>